<evidence type="ECO:0000256" key="6">
    <source>
        <dbReference type="ARBA" id="ARBA00023239"/>
    </source>
</evidence>
<evidence type="ECO:0000256" key="10">
    <source>
        <dbReference type="RuleBase" id="RU004338"/>
    </source>
</evidence>
<feature type="binding site" evidence="9">
    <location>
        <position position="100"/>
    </location>
    <ligand>
        <name>substrate</name>
    </ligand>
</feature>
<dbReference type="InterPro" id="IPR036704">
    <property type="entry name" value="RraA/RraA-like_sf"/>
</dbReference>
<evidence type="ECO:0000256" key="7">
    <source>
        <dbReference type="ARBA" id="ARBA00025046"/>
    </source>
</evidence>
<keyword evidence="6 10" id="KW-0456">Lyase</keyword>
<dbReference type="EMBL" id="RFLY01000006">
    <property type="protein sequence ID" value="RMH93364.1"/>
    <property type="molecule type" value="Genomic_DNA"/>
</dbReference>
<name>A0A3M2I526_9GAMM</name>
<evidence type="ECO:0000256" key="5">
    <source>
        <dbReference type="ARBA" id="ARBA00022723"/>
    </source>
</evidence>
<organism evidence="11 12">
    <name type="scientific">Solilutibacter pythonis</name>
    <dbReference type="NCBI Taxonomy" id="2483112"/>
    <lineage>
        <taxon>Bacteria</taxon>
        <taxon>Pseudomonadati</taxon>
        <taxon>Pseudomonadota</taxon>
        <taxon>Gammaproteobacteria</taxon>
        <taxon>Lysobacterales</taxon>
        <taxon>Lysobacteraceae</taxon>
        <taxon>Solilutibacter</taxon>
    </lineage>
</organism>
<feature type="binding site" evidence="9">
    <location>
        <begin position="78"/>
        <end position="81"/>
    </location>
    <ligand>
        <name>substrate</name>
    </ligand>
</feature>
<comment type="cofactor">
    <cofactor evidence="9">
        <name>Mg(2+)</name>
        <dbReference type="ChEBI" id="CHEBI:18420"/>
    </cofactor>
</comment>
<dbReference type="GO" id="GO:0008428">
    <property type="term" value="F:ribonuclease inhibitor activity"/>
    <property type="evidence" value="ECO:0007669"/>
    <property type="project" value="InterPro"/>
</dbReference>
<dbReference type="Pfam" id="PF03737">
    <property type="entry name" value="RraA-like"/>
    <property type="match status" value="1"/>
</dbReference>
<dbReference type="OrthoDB" id="943692at2"/>
<comment type="cofactor">
    <cofactor evidence="2 10">
        <name>a divalent metal cation</name>
        <dbReference type="ChEBI" id="CHEBI:60240"/>
    </cofactor>
</comment>
<evidence type="ECO:0000256" key="2">
    <source>
        <dbReference type="ARBA" id="ARBA00001968"/>
    </source>
</evidence>
<comment type="subunit">
    <text evidence="4 10">Homotrimer.</text>
</comment>
<evidence type="ECO:0000256" key="4">
    <source>
        <dbReference type="ARBA" id="ARBA00011233"/>
    </source>
</evidence>
<dbReference type="Proteomes" id="UP000275012">
    <property type="component" value="Unassembled WGS sequence"/>
</dbReference>
<dbReference type="AlphaFoldDB" id="A0A3M2I526"/>
<sequence>MSAAAWRTCDLSDAHGDALRIPLLPWRDYGGRVAFHGTLSTVRAFEDNSRVREAVHEPGAGRVLVVDAGGSLRRSMLGDLLAAKAVENGWAGLVIAGAIRDAAVIATLDLGVKALGTVPRKTERRDQGLRDVPVQIGGATLRPGDWLAADADGIVVADHPLA</sequence>
<dbReference type="EC" id="4.1.1.112" evidence="10"/>
<comment type="similarity">
    <text evidence="3 10">Belongs to the class II aldolase/RraA-like family.</text>
</comment>
<comment type="catalytic activity">
    <reaction evidence="1 10">
        <text>4-hydroxy-4-methyl-2-oxoglutarate = 2 pyruvate</text>
        <dbReference type="Rhea" id="RHEA:22748"/>
        <dbReference type="ChEBI" id="CHEBI:15361"/>
        <dbReference type="ChEBI" id="CHEBI:58276"/>
        <dbReference type="EC" id="4.1.3.17"/>
    </reaction>
</comment>
<comment type="caution">
    <text evidence="11">The sequence shown here is derived from an EMBL/GenBank/DDBJ whole genome shotgun (WGS) entry which is preliminary data.</text>
</comment>
<evidence type="ECO:0000313" key="11">
    <source>
        <dbReference type="EMBL" id="RMH93364.1"/>
    </source>
</evidence>
<feature type="binding site" evidence="9">
    <location>
        <position position="101"/>
    </location>
    <ligand>
        <name>Mg(2+)</name>
        <dbReference type="ChEBI" id="CHEBI:18420"/>
    </ligand>
</feature>
<dbReference type="EC" id="4.1.3.17" evidence="10"/>
<dbReference type="PANTHER" id="PTHR33254:SF4">
    <property type="entry name" value="4-HYDROXY-4-METHYL-2-OXOGLUTARATE ALDOLASE 3-RELATED"/>
    <property type="match status" value="1"/>
</dbReference>
<dbReference type="Gene3D" id="3.50.30.40">
    <property type="entry name" value="Ribonuclease E inhibitor RraA/RraA-like"/>
    <property type="match status" value="1"/>
</dbReference>
<dbReference type="GO" id="GO:0008948">
    <property type="term" value="F:oxaloacetate decarboxylase activity"/>
    <property type="evidence" value="ECO:0007669"/>
    <property type="project" value="UniProtKB-EC"/>
</dbReference>
<dbReference type="InterPro" id="IPR005493">
    <property type="entry name" value="RraA/RraA-like"/>
</dbReference>
<dbReference type="SUPFAM" id="SSF89562">
    <property type="entry name" value="RraA-like"/>
    <property type="match status" value="1"/>
</dbReference>
<keyword evidence="12" id="KW-1185">Reference proteome</keyword>
<protein>
    <recommendedName>
        <fullName evidence="10">4-hydroxy-4-methyl-2-oxoglutarate aldolase</fullName>
        <shortName evidence="10">HMG aldolase</shortName>
        <ecNumber evidence="10">4.1.1.112</ecNumber>
        <ecNumber evidence="10">4.1.3.17</ecNumber>
    </recommendedName>
    <alternativeName>
        <fullName evidence="10">Oxaloacetate decarboxylase</fullName>
    </alternativeName>
</protein>
<dbReference type="NCBIfam" id="TIGR01935">
    <property type="entry name" value="NOT-MenG"/>
    <property type="match status" value="1"/>
</dbReference>
<dbReference type="RefSeq" id="WP_122101168.1">
    <property type="nucleotide sequence ID" value="NZ_RFLY01000006.1"/>
</dbReference>
<evidence type="ECO:0000256" key="1">
    <source>
        <dbReference type="ARBA" id="ARBA00001342"/>
    </source>
</evidence>
<dbReference type="NCBIfam" id="NF006875">
    <property type="entry name" value="PRK09372.1"/>
    <property type="match status" value="1"/>
</dbReference>
<comment type="catalytic activity">
    <reaction evidence="8 10">
        <text>oxaloacetate + H(+) = pyruvate + CO2</text>
        <dbReference type="Rhea" id="RHEA:15641"/>
        <dbReference type="ChEBI" id="CHEBI:15361"/>
        <dbReference type="ChEBI" id="CHEBI:15378"/>
        <dbReference type="ChEBI" id="CHEBI:16452"/>
        <dbReference type="ChEBI" id="CHEBI:16526"/>
        <dbReference type="EC" id="4.1.1.112"/>
    </reaction>
</comment>
<comment type="function">
    <text evidence="7 10">Catalyzes the aldol cleavage of 4-hydroxy-4-methyl-2-oxoglutarate (HMG) into 2 molecules of pyruvate. Also contains a secondary oxaloacetate (OAA) decarboxylase activity due to the common pyruvate enolate transition state formed following C-C bond cleavage in the retro-aldol and decarboxylation reactions.</text>
</comment>
<gene>
    <name evidence="11" type="ORF">EBB59_05640</name>
</gene>
<evidence type="ECO:0000256" key="8">
    <source>
        <dbReference type="ARBA" id="ARBA00047973"/>
    </source>
</evidence>
<dbReference type="CDD" id="cd16841">
    <property type="entry name" value="RraA_family"/>
    <property type="match status" value="1"/>
</dbReference>
<dbReference type="PANTHER" id="PTHR33254">
    <property type="entry name" value="4-HYDROXY-4-METHYL-2-OXOGLUTARATE ALDOLASE 3-RELATED"/>
    <property type="match status" value="1"/>
</dbReference>
<dbReference type="GO" id="GO:0051252">
    <property type="term" value="P:regulation of RNA metabolic process"/>
    <property type="evidence" value="ECO:0007669"/>
    <property type="project" value="InterPro"/>
</dbReference>
<reference evidence="11 12" key="1">
    <citation type="submission" date="2018-10" db="EMBL/GenBank/DDBJ databases">
        <title>Proposal of Lysobacter pythonis sp. nov. isolated from royal pythons (Python regius).</title>
        <authorList>
            <person name="Hans-Juergen B."/>
            <person name="Huptas C."/>
            <person name="Sandra B."/>
            <person name="Igor L."/>
            <person name="Joachim S."/>
            <person name="Siegfried S."/>
            <person name="Mareike W."/>
            <person name="Peter K."/>
        </authorList>
    </citation>
    <scope>NUCLEOTIDE SEQUENCE [LARGE SCALE GENOMIC DNA]</scope>
    <source>
        <strain evidence="11 12">4284/11</strain>
    </source>
</reference>
<dbReference type="GO" id="GO:0046872">
    <property type="term" value="F:metal ion binding"/>
    <property type="evidence" value="ECO:0007669"/>
    <property type="project" value="UniProtKB-KW"/>
</dbReference>
<evidence type="ECO:0000313" key="12">
    <source>
        <dbReference type="Proteomes" id="UP000275012"/>
    </source>
</evidence>
<evidence type="ECO:0000256" key="9">
    <source>
        <dbReference type="PIRSR" id="PIRSR605493-1"/>
    </source>
</evidence>
<dbReference type="GO" id="GO:0047443">
    <property type="term" value="F:4-hydroxy-4-methyl-2-oxoglutarate aldolase activity"/>
    <property type="evidence" value="ECO:0007669"/>
    <property type="project" value="UniProtKB-EC"/>
</dbReference>
<keyword evidence="5 9" id="KW-0479">Metal-binding</keyword>
<keyword evidence="9" id="KW-0460">Magnesium</keyword>
<proteinExistence type="inferred from homology"/>
<evidence type="ECO:0000256" key="3">
    <source>
        <dbReference type="ARBA" id="ARBA00008621"/>
    </source>
</evidence>
<dbReference type="InterPro" id="IPR010203">
    <property type="entry name" value="RraA"/>
</dbReference>
<accession>A0A3M2I526</accession>